<protein>
    <submittedName>
        <fullName evidence="2">Uncharacterized protein</fullName>
    </submittedName>
</protein>
<proteinExistence type="predicted"/>
<feature type="compositionally biased region" description="Low complexity" evidence="1">
    <location>
        <begin position="243"/>
        <end position="268"/>
    </location>
</feature>
<evidence type="ECO:0000313" key="3">
    <source>
        <dbReference type="Proteomes" id="UP000503399"/>
    </source>
</evidence>
<dbReference type="AlphaFoldDB" id="A0A6F8ZD53"/>
<name>A0A6F8ZD53_9FIRM</name>
<feature type="region of interest" description="Disordered" evidence="1">
    <location>
        <begin position="238"/>
        <end position="329"/>
    </location>
</feature>
<feature type="compositionally biased region" description="Low complexity" evidence="1">
    <location>
        <begin position="161"/>
        <end position="171"/>
    </location>
</feature>
<dbReference type="KEGG" id="hfv:R50_0108"/>
<evidence type="ECO:0000313" key="2">
    <source>
        <dbReference type="EMBL" id="CAB1127614.1"/>
    </source>
</evidence>
<dbReference type="EMBL" id="LR778114">
    <property type="protein sequence ID" value="CAB1127614.1"/>
    <property type="molecule type" value="Genomic_DNA"/>
</dbReference>
<accession>A0A6F8ZD53</accession>
<feature type="region of interest" description="Disordered" evidence="1">
    <location>
        <begin position="135"/>
        <end position="182"/>
    </location>
</feature>
<evidence type="ECO:0000256" key="1">
    <source>
        <dbReference type="SAM" id="MobiDB-lite"/>
    </source>
</evidence>
<keyword evidence="3" id="KW-1185">Reference proteome</keyword>
<gene>
    <name evidence="2" type="ORF">R50_0108</name>
</gene>
<sequence>MRADIMPHSVWLTIMISSVPKNWVGSIADRMTSSGHQTAGMRKMCASPGRCRGPPPRAAAHPCRPAQTSAGCWGYGAGGARPNRPVAAAALPGFQTASGSLRSFAPEAGSPPPGVPPLWLQTRMAASCQGIELRARTRAAGAKPCPRGQPDGRRSGGRDNPAAARTGPPARAARKGTRTMSMPEEFVGRLLDGLADGARGAAPGTAEELARWVAARLNQEGPRPASLEGVARTVLDFKRRPWRGPTGSRSPSPAAPSPASARPTRNSACAPAVSSPSWPVKRGGRWKSGCRAPGCGTGSPAASTCYRKPARNPTASGPGAPLPPPPLAGGAAALEALVRRLGSELPDLMPT</sequence>
<reference evidence="2 3" key="1">
    <citation type="submission" date="2020-02" db="EMBL/GenBank/DDBJ databases">
        <authorList>
            <person name="Hogendoorn C."/>
        </authorList>
    </citation>
    <scope>NUCLEOTIDE SEQUENCE [LARGE SCALE GENOMIC DNA]</scope>
    <source>
        <strain evidence="2">R501</strain>
    </source>
</reference>
<organism evidence="2 3">
    <name type="scientific">Candidatus Hydrogenisulfobacillus filiaventi</name>
    <dbReference type="NCBI Taxonomy" id="2707344"/>
    <lineage>
        <taxon>Bacteria</taxon>
        <taxon>Bacillati</taxon>
        <taxon>Bacillota</taxon>
        <taxon>Clostridia</taxon>
        <taxon>Eubacteriales</taxon>
        <taxon>Clostridiales Family XVII. Incertae Sedis</taxon>
        <taxon>Candidatus Hydrogenisulfobacillus</taxon>
    </lineage>
</organism>
<dbReference type="Proteomes" id="UP000503399">
    <property type="component" value="Chromosome"/>
</dbReference>